<evidence type="ECO:0000256" key="2">
    <source>
        <dbReference type="SAM" id="MobiDB-lite"/>
    </source>
</evidence>
<proteinExistence type="predicted"/>
<keyword evidence="1" id="KW-0175">Coiled coil</keyword>
<dbReference type="AlphaFoldDB" id="A0A420TZD1"/>
<protein>
    <submittedName>
        <fullName evidence="3">Uncharacterized protein</fullName>
    </submittedName>
</protein>
<feature type="compositionally biased region" description="Polar residues" evidence="2">
    <location>
        <begin position="406"/>
        <end position="424"/>
    </location>
</feature>
<feature type="compositionally biased region" description="Basic and acidic residues" evidence="2">
    <location>
        <begin position="386"/>
        <end position="405"/>
    </location>
</feature>
<evidence type="ECO:0000313" key="4">
    <source>
        <dbReference type="Proteomes" id="UP000283569"/>
    </source>
</evidence>
<dbReference type="EMBL" id="MRDB01000006">
    <property type="protein sequence ID" value="RKL46871.1"/>
    <property type="molecule type" value="Genomic_DNA"/>
</dbReference>
<comment type="caution">
    <text evidence="3">The sequence shown here is derived from an EMBL/GenBank/DDBJ whole genome shotgun (WGS) entry which is preliminary data.</text>
</comment>
<feature type="compositionally biased region" description="Pro residues" evidence="2">
    <location>
        <begin position="7"/>
        <end position="16"/>
    </location>
</feature>
<feature type="region of interest" description="Disordered" evidence="2">
    <location>
        <begin position="1"/>
        <end position="23"/>
    </location>
</feature>
<sequence>MNTPNRDQPPPPPPPTDRFGRQSNREIDTLLLESIEATYAENAEVTLQMVAEIIGDEDPVGDEGWDQDAEDSITVAWETSLRKKSSDKVGTRGNNDDPLRELWRFCLRFMKQAPPIMLSPMNGVQFMPARQIGDFATSSHLFTQAACSTLAKLVVHPLWSGNHHPFLDALKFAALCRVDAKANVNLSLRWPAHCPVIQELNGRLMEAGNTSQSLPETLPKLHMAARETVPGSGERESIFSEVLFCIGQTAVAESPSKAEKAQLRQGVIPFQGKDLDVIKKAIDELALTDDRMPFSVEDVHTFVGHRSEIPSRQLLQSLDARACKQLPDEITPEAGQALVEDEAPRSRTRHRGRVRADNRSRSPRAVDSNSSAARFRSRTRLTHSAQSDRDFGAVDQDHPPVDSSRHSNFAANRPTNQYNRTHGTPDSGHQKDHAHLSAQDIYVPGVTEAEVLTRRSLAPLSLGGRPPLDQALAVDDLEQVRRNVATLGEQLGAEKAERCRQIEELKVQQAEEFEVIKRQNADAIATMKSEHDEAIASLKRRFDDDLQALKSQYAGRLGDIEAENTRASDTATTQARLIDDLKIQSIIFSAHLATLNTKQSETERRCNEQAGLIKTLQEENERLRQSAPEHTSTVFDEWSQVDVAAGNGSSGQAGKVMGSMERVPERTSFLSVQGGFTATTIPSFTGSTTAQINHVPKRED</sequence>
<evidence type="ECO:0000256" key="1">
    <source>
        <dbReference type="SAM" id="Coils"/>
    </source>
</evidence>
<gene>
    <name evidence="3" type="ORF">BFJ72_g2611</name>
</gene>
<evidence type="ECO:0000313" key="3">
    <source>
        <dbReference type="EMBL" id="RKL46871.1"/>
    </source>
</evidence>
<feature type="coiled-coil region" evidence="1">
    <location>
        <begin position="606"/>
        <end position="633"/>
    </location>
</feature>
<organism evidence="3 4">
    <name type="scientific">Gibberella intermedia</name>
    <name type="common">Bulb rot disease fungus</name>
    <name type="synonym">Fusarium proliferatum</name>
    <dbReference type="NCBI Taxonomy" id="948311"/>
    <lineage>
        <taxon>Eukaryota</taxon>
        <taxon>Fungi</taxon>
        <taxon>Dikarya</taxon>
        <taxon>Ascomycota</taxon>
        <taxon>Pezizomycotina</taxon>
        <taxon>Sordariomycetes</taxon>
        <taxon>Hypocreomycetidae</taxon>
        <taxon>Hypocreales</taxon>
        <taxon>Nectriaceae</taxon>
        <taxon>Fusarium</taxon>
        <taxon>Fusarium fujikuroi species complex</taxon>
    </lineage>
</organism>
<accession>A0A420TZD1</accession>
<reference evidence="3 4" key="1">
    <citation type="journal article" date="2018" name="Sci. Rep.">
        <title>Characterisation of pathogen-specific regions and novel effector candidates in Fusarium oxysporum f. sp. cepae.</title>
        <authorList>
            <person name="Armitage A.D."/>
            <person name="Taylor A."/>
            <person name="Sobczyk M.K."/>
            <person name="Baxter L."/>
            <person name="Greenfield B.P."/>
            <person name="Bates H.J."/>
            <person name="Wilson F."/>
            <person name="Jackson A.C."/>
            <person name="Ott S."/>
            <person name="Harrison R.J."/>
            <person name="Clarkson J.P."/>
        </authorList>
    </citation>
    <scope>NUCLEOTIDE SEQUENCE [LARGE SCALE GENOMIC DNA]</scope>
    <source>
        <strain evidence="3 4">Fp_A8</strain>
    </source>
</reference>
<dbReference type="Proteomes" id="UP000283569">
    <property type="component" value="Unassembled WGS sequence"/>
</dbReference>
<name>A0A420TZD1_GIBIN</name>
<feature type="region of interest" description="Disordered" evidence="2">
    <location>
        <begin position="332"/>
        <end position="433"/>
    </location>
</feature>